<comment type="caution">
    <text evidence="1">The sequence shown here is derived from an EMBL/GenBank/DDBJ whole genome shotgun (WGS) entry which is preliminary data.</text>
</comment>
<dbReference type="Proteomes" id="UP000004471">
    <property type="component" value="Unassembled WGS sequence"/>
</dbReference>
<sequence length="52" mass="5392">MVKLPDAIYPAVESGFAAQLGVDAQSGAQTEKMQALDSTTVLVERAAASVRV</sequence>
<dbReference type="HOGENOM" id="CLU_3083816_0_0_6"/>
<proteinExistence type="predicted"/>
<protein>
    <submittedName>
        <fullName evidence="1">Uncharacterized protein</fullName>
    </submittedName>
</protein>
<evidence type="ECO:0000313" key="1">
    <source>
        <dbReference type="EMBL" id="EGH29777.1"/>
    </source>
</evidence>
<dbReference type="EMBL" id="AEAH01000595">
    <property type="protein sequence ID" value="EGH29777.1"/>
    <property type="molecule type" value="Genomic_DNA"/>
</dbReference>
<organism evidence="1 2">
    <name type="scientific">Pseudomonas syringae pv. japonica str. M301072</name>
    <dbReference type="NCBI Taxonomy" id="629262"/>
    <lineage>
        <taxon>Bacteria</taxon>
        <taxon>Pseudomonadati</taxon>
        <taxon>Pseudomonadota</taxon>
        <taxon>Gammaproteobacteria</taxon>
        <taxon>Pseudomonadales</taxon>
        <taxon>Pseudomonadaceae</taxon>
        <taxon>Pseudomonas</taxon>
        <taxon>Pseudomonas syringae</taxon>
    </lineage>
</organism>
<dbReference type="AlphaFoldDB" id="F3FHU1"/>
<gene>
    <name evidence="1" type="ORF">PSYJA_12710</name>
</gene>
<reference evidence="1 2" key="1">
    <citation type="journal article" date="2011" name="PLoS Pathog.">
        <title>Dynamic evolution of pathogenicity revealed by sequencing and comparative genomics of 19 Pseudomonas syringae isolates.</title>
        <authorList>
            <person name="Baltrus D.A."/>
            <person name="Nishimura M.T."/>
            <person name="Romanchuk A."/>
            <person name="Chang J.H."/>
            <person name="Mukhtar M.S."/>
            <person name="Cherkis K."/>
            <person name="Roach J."/>
            <person name="Grant S.R."/>
            <person name="Jones C.D."/>
            <person name="Dangl J.L."/>
        </authorList>
    </citation>
    <scope>NUCLEOTIDE SEQUENCE [LARGE SCALE GENOMIC DNA]</scope>
    <source>
        <strain evidence="2">M301072PT</strain>
    </source>
</reference>
<accession>F3FHU1</accession>
<evidence type="ECO:0000313" key="2">
    <source>
        <dbReference type="Proteomes" id="UP000004471"/>
    </source>
</evidence>
<name>F3FHU1_PSESX</name>